<accession>A0A5B7HT32</accession>
<name>A0A5B7HT32_PORTR</name>
<organism evidence="3 4">
    <name type="scientific">Portunus trituberculatus</name>
    <name type="common">Swimming crab</name>
    <name type="synonym">Neptunus trituberculatus</name>
    <dbReference type="NCBI Taxonomy" id="210409"/>
    <lineage>
        <taxon>Eukaryota</taxon>
        <taxon>Metazoa</taxon>
        <taxon>Ecdysozoa</taxon>
        <taxon>Arthropoda</taxon>
        <taxon>Crustacea</taxon>
        <taxon>Multicrustacea</taxon>
        <taxon>Malacostraca</taxon>
        <taxon>Eumalacostraca</taxon>
        <taxon>Eucarida</taxon>
        <taxon>Decapoda</taxon>
        <taxon>Pleocyemata</taxon>
        <taxon>Brachyura</taxon>
        <taxon>Eubrachyura</taxon>
        <taxon>Portunoidea</taxon>
        <taxon>Portunidae</taxon>
        <taxon>Portuninae</taxon>
        <taxon>Portunus</taxon>
    </lineage>
</organism>
<evidence type="ECO:0000313" key="3">
    <source>
        <dbReference type="EMBL" id="MPC71858.1"/>
    </source>
</evidence>
<dbReference type="PROSITE" id="PS50157">
    <property type="entry name" value="ZINC_FINGER_C2H2_2"/>
    <property type="match status" value="1"/>
</dbReference>
<evidence type="ECO:0000259" key="2">
    <source>
        <dbReference type="PROSITE" id="PS50157"/>
    </source>
</evidence>
<gene>
    <name evidence="3" type="ORF">E2C01_066148</name>
</gene>
<sequence length="139" mass="15788">MNRGEGSDGTSSTNYRYHRQQNYRHPWIHFPPLALFGEEKYHVGINLRAESTAGYSDNALFGSDSGRERCIVCGEAMAEPAVLCLHYNVHERERERERGGEGGISLAYIHVEHISSSFTGNPTPLHRWNTSFIDKAVYF</sequence>
<dbReference type="EMBL" id="VSRR010033689">
    <property type="protein sequence ID" value="MPC71858.1"/>
    <property type="molecule type" value="Genomic_DNA"/>
</dbReference>
<feature type="domain" description="C2H2-type" evidence="2">
    <location>
        <begin position="68"/>
        <end position="95"/>
    </location>
</feature>
<dbReference type="PROSITE" id="PS00028">
    <property type="entry name" value="ZINC_FINGER_C2H2_1"/>
    <property type="match status" value="1"/>
</dbReference>
<keyword evidence="4" id="KW-1185">Reference proteome</keyword>
<keyword evidence="1" id="KW-0479">Metal-binding</keyword>
<reference evidence="3 4" key="1">
    <citation type="submission" date="2019-05" db="EMBL/GenBank/DDBJ databases">
        <title>Another draft genome of Portunus trituberculatus and its Hox gene families provides insights of decapod evolution.</title>
        <authorList>
            <person name="Jeong J.-H."/>
            <person name="Song I."/>
            <person name="Kim S."/>
            <person name="Choi T."/>
            <person name="Kim D."/>
            <person name="Ryu S."/>
            <person name="Kim W."/>
        </authorList>
    </citation>
    <scope>NUCLEOTIDE SEQUENCE [LARGE SCALE GENOMIC DNA]</scope>
    <source>
        <tissue evidence="3">Muscle</tissue>
    </source>
</reference>
<keyword evidence="1" id="KW-0862">Zinc</keyword>
<protein>
    <recommendedName>
        <fullName evidence="2">C2H2-type domain-containing protein</fullName>
    </recommendedName>
</protein>
<evidence type="ECO:0000313" key="4">
    <source>
        <dbReference type="Proteomes" id="UP000324222"/>
    </source>
</evidence>
<dbReference type="Proteomes" id="UP000324222">
    <property type="component" value="Unassembled WGS sequence"/>
</dbReference>
<keyword evidence="1" id="KW-0863">Zinc-finger</keyword>
<proteinExistence type="predicted"/>
<comment type="caution">
    <text evidence="3">The sequence shown here is derived from an EMBL/GenBank/DDBJ whole genome shotgun (WGS) entry which is preliminary data.</text>
</comment>
<dbReference type="GO" id="GO:0008270">
    <property type="term" value="F:zinc ion binding"/>
    <property type="evidence" value="ECO:0007669"/>
    <property type="project" value="UniProtKB-KW"/>
</dbReference>
<dbReference type="InterPro" id="IPR013087">
    <property type="entry name" value="Znf_C2H2_type"/>
</dbReference>
<dbReference type="AlphaFoldDB" id="A0A5B7HT32"/>
<evidence type="ECO:0000256" key="1">
    <source>
        <dbReference type="PROSITE-ProRule" id="PRU00042"/>
    </source>
</evidence>